<proteinExistence type="predicted"/>
<dbReference type="Proteomes" id="UP001311799">
    <property type="component" value="Unassembled WGS sequence"/>
</dbReference>
<evidence type="ECO:0000313" key="4">
    <source>
        <dbReference type="Proteomes" id="UP001311799"/>
    </source>
</evidence>
<evidence type="ECO:0000256" key="1">
    <source>
        <dbReference type="SAM" id="Phobius"/>
    </source>
</evidence>
<dbReference type="EMBL" id="JAWDEY010000012">
    <property type="protein sequence ID" value="KAK6589440.1"/>
    <property type="molecule type" value="Genomic_DNA"/>
</dbReference>
<evidence type="ECO:0000256" key="2">
    <source>
        <dbReference type="SAM" id="SignalP"/>
    </source>
</evidence>
<evidence type="ECO:0000313" key="3">
    <source>
        <dbReference type="EMBL" id="KAK6589440.1"/>
    </source>
</evidence>
<keyword evidence="1" id="KW-1133">Transmembrane helix</keyword>
<keyword evidence="1" id="KW-0812">Transmembrane</keyword>
<feature type="transmembrane region" description="Helical" evidence="1">
    <location>
        <begin position="374"/>
        <end position="395"/>
    </location>
</feature>
<gene>
    <name evidence="3" type="ORF">RS030_203173</name>
</gene>
<feature type="chain" id="PRO_5044012895" evidence="2">
    <location>
        <begin position="21"/>
        <end position="399"/>
    </location>
</feature>
<accession>A0AAV9XXD6</accession>
<keyword evidence="1" id="KW-0472">Membrane</keyword>
<feature type="signal peptide" evidence="2">
    <location>
        <begin position="1"/>
        <end position="20"/>
    </location>
</feature>
<protein>
    <submittedName>
        <fullName evidence="3">Uncharacterized protein</fullName>
    </submittedName>
</protein>
<dbReference type="AlphaFoldDB" id="A0AAV9XXD6"/>
<reference evidence="3 4" key="1">
    <citation type="submission" date="2023-10" db="EMBL/GenBank/DDBJ databases">
        <title>Comparative genomics analysis reveals potential genetic determinants of host preference in Cryptosporidium xiaoi.</title>
        <authorList>
            <person name="Xiao L."/>
            <person name="Li J."/>
        </authorList>
    </citation>
    <scope>NUCLEOTIDE SEQUENCE [LARGE SCALE GENOMIC DNA]</scope>
    <source>
        <strain evidence="3 4">52996</strain>
    </source>
</reference>
<keyword evidence="4" id="KW-1185">Reference proteome</keyword>
<name>A0AAV9XXD6_9CRYT</name>
<organism evidence="3 4">
    <name type="scientific">Cryptosporidium xiaoi</name>
    <dbReference type="NCBI Taxonomy" id="659607"/>
    <lineage>
        <taxon>Eukaryota</taxon>
        <taxon>Sar</taxon>
        <taxon>Alveolata</taxon>
        <taxon>Apicomplexa</taxon>
        <taxon>Conoidasida</taxon>
        <taxon>Coccidia</taxon>
        <taxon>Eucoccidiorida</taxon>
        <taxon>Eimeriorina</taxon>
        <taxon>Cryptosporidiidae</taxon>
        <taxon>Cryptosporidium</taxon>
    </lineage>
</organism>
<comment type="caution">
    <text evidence="3">The sequence shown here is derived from an EMBL/GenBank/DDBJ whole genome shotgun (WGS) entry which is preliminary data.</text>
</comment>
<sequence>MKIIFYIVFLLILINNEALSIPDAKILKLIGETPEDQCSNFNCLNINSVSYFSSCGQLVSCKNCRISPEKHVSYTCSGWKSNRLDKIQLAVGSIQSEMTIGSQSFRELRAKWDGNNPIDIDKCQLENFDYRKAYNAFSIGQYTSLYSTVTFQVSVIELSKTDGRKKIPNIEIDLDLDETLEEINYRGMNRRTKRDKSLCPITHSSLPLKLKQKKTKGDVKIVSKSFSIPLYRSKIYRPYEFKIRVKCEKNKNCNMRLYKFCLKISCSRMPETQFAELNIVKELLAHKPQINIEEDEDDVTESEIESDIDDQKQETRIKEEVITNKGKITPEGSIKASVSMNRRVTNEIINRNGYEGRAYSQTLNNFGDFQSKQIYIVTIVIFILIIFIFILILILKKRN</sequence>
<keyword evidence="2" id="KW-0732">Signal</keyword>